<dbReference type="Pfam" id="PF03469">
    <property type="entry name" value="XH"/>
    <property type="match status" value="1"/>
</dbReference>
<protein>
    <recommendedName>
        <fullName evidence="2">Factor of DNA methylation 1-5/IDN2 domain-containing protein</fullName>
    </recommendedName>
</protein>
<feature type="compositionally biased region" description="Basic residues" evidence="1">
    <location>
        <begin position="260"/>
        <end position="269"/>
    </location>
</feature>
<dbReference type="AlphaFoldDB" id="A0A7S1XA09"/>
<name>A0A7S1XA09_9CHLO</name>
<proteinExistence type="predicted"/>
<feature type="region of interest" description="Disordered" evidence="1">
    <location>
        <begin position="236"/>
        <end position="269"/>
    </location>
</feature>
<dbReference type="InterPro" id="IPR005379">
    <property type="entry name" value="FDM1-5/IDN2_XH"/>
</dbReference>
<evidence type="ECO:0000313" key="3">
    <source>
        <dbReference type="EMBL" id="CAD9217604.1"/>
    </source>
</evidence>
<feature type="domain" description="Factor of DNA methylation 1-5/IDN2" evidence="2">
    <location>
        <begin position="138"/>
        <end position="225"/>
    </location>
</feature>
<reference evidence="3" key="1">
    <citation type="submission" date="2021-01" db="EMBL/GenBank/DDBJ databases">
        <authorList>
            <person name="Corre E."/>
            <person name="Pelletier E."/>
            <person name="Niang G."/>
            <person name="Scheremetjew M."/>
            <person name="Finn R."/>
            <person name="Kale V."/>
            <person name="Holt S."/>
            <person name="Cochrane G."/>
            <person name="Meng A."/>
            <person name="Brown T."/>
            <person name="Cohen L."/>
        </authorList>
    </citation>
    <scope>NUCLEOTIDE SEQUENCE</scope>
    <source>
        <strain evidence="3">PLY429</strain>
    </source>
</reference>
<accession>A0A7S1XA09</accession>
<feature type="compositionally biased region" description="Polar residues" evidence="1">
    <location>
        <begin position="245"/>
        <end position="259"/>
    </location>
</feature>
<gene>
    <name evidence="3" type="ORF">TCHU04912_LOCUS19357</name>
</gene>
<evidence type="ECO:0000259" key="2">
    <source>
        <dbReference type="Pfam" id="PF03469"/>
    </source>
</evidence>
<dbReference type="EMBL" id="HBGG01037532">
    <property type="protein sequence ID" value="CAD9217604.1"/>
    <property type="molecule type" value="Transcribed_RNA"/>
</dbReference>
<sequence length="269" mass="30686">MENDHKAREEKLKREFEQKIEETAGDDMSFVGPLQSLYMKVNDKVQDVLNYAKECDVQTHWAFGKDPNEVYQPSKVLIHNVGDLSSDPEFDRCLWAFCLAKHGLPEDLEKGGIVDLRLKNDLDAAEDLFMDERSLLQSDYIENPNFYPFKTVAETDNAAASLADTDVGMVPLIEKYGRAIAEAVRKVKRELLHVNASGDYCVRRFWNVEENCDATPLEVLQAIDKRGEELLQIVERGEMVRPRTRPNTRASTRQSNGSSQRRRPLPVLA</sequence>
<organism evidence="3">
    <name type="scientific">Tetraselmis chuii</name>
    <dbReference type="NCBI Taxonomy" id="63592"/>
    <lineage>
        <taxon>Eukaryota</taxon>
        <taxon>Viridiplantae</taxon>
        <taxon>Chlorophyta</taxon>
        <taxon>core chlorophytes</taxon>
        <taxon>Chlorodendrophyceae</taxon>
        <taxon>Chlorodendrales</taxon>
        <taxon>Chlorodendraceae</taxon>
        <taxon>Tetraselmis</taxon>
    </lineage>
</organism>
<evidence type="ECO:0000256" key="1">
    <source>
        <dbReference type="SAM" id="MobiDB-lite"/>
    </source>
</evidence>